<evidence type="ECO:0008006" key="3">
    <source>
        <dbReference type="Google" id="ProtNLM"/>
    </source>
</evidence>
<name>A0A3D8P5K2_9THEO</name>
<keyword evidence="2" id="KW-1185">Reference proteome</keyword>
<evidence type="ECO:0000313" key="1">
    <source>
        <dbReference type="EMBL" id="RDV83260.1"/>
    </source>
</evidence>
<accession>A0A3D8P5K2</accession>
<dbReference type="OrthoDB" id="9772976at2"/>
<reference evidence="1 2" key="1">
    <citation type="submission" date="2018-08" db="EMBL/GenBank/DDBJ databases">
        <title>Form III RuBisCO-mediated autotrophy in Thermodesulfobium bacteria.</title>
        <authorList>
            <person name="Toshchakov S.V."/>
            <person name="Kublanov I.V."/>
            <person name="Frolov E."/>
            <person name="Bonch-Osmolovskaya E.A."/>
            <person name="Tourova T.P."/>
            <person name="Chernych N.A."/>
            <person name="Lebedinsky A.V."/>
        </authorList>
    </citation>
    <scope>NUCLEOTIDE SEQUENCE [LARGE SCALE GENOMIC DNA]</scope>
    <source>
        <strain evidence="1 2">SR</strain>
    </source>
</reference>
<evidence type="ECO:0000313" key="2">
    <source>
        <dbReference type="Proteomes" id="UP000256329"/>
    </source>
</evidence>
<protein>
    <recommendedName>
        <fullName evidence="3">ATP-binding protein</fullName>
    </recommendedName>
</protein>
<sequence length="328" mass="37488">MYASFVDFFREEYLEGFIKAGGSKIKFYMSDRPELRAELFRELARQAAGCGYAVAQVDAAAVTKMHLINNLYQAITSELDLEGYLRSYARRVIEQLGYAPDEVPAGKTFVDWAVEVHGRVPERLRPETRSVLERDLFRNQAITRAFATAVMQLAADELGALERKLNPEDKELLYAWLKGENPRLSELRRFHLFTRIDRYNARLFLRSLVELVRLTGYQGLLVVVDNLDVLLARRETGRLLYGRAAREEFYESVRQLVDGIDALHHFMGILGFGRELVDDDKLGFKSYSALWMRIQCEITGSRPNLFRDFLDLDRLSGASYSVSSSGGS</sequence>
<dbReference type="AlphaFoldDB" id="A0A3D8P5K2"/>
<gene>
    <name evidence="1" type="ORF">DXX99_05990</name>
</gene>
<comment type="caution">
    <text evidence="1">The sequence shown here is derived from an EMBL/GenBank/DDBJ whole genome shotgun (WGS) entry which is preliminary data.</text>
</comment>
<dbReference type="EMBL" id="QSLN01000006">
    <property type="protein sequence ID" value="RDV83260.1"/>
    <property type="molecule type" value="Genomic_DNA"/>
</dbReference>
<dbReference type="InterPro" id="IPR021228">
    <property type="entry name" value="BrxD"/>
</dbReference>
<dbReference type="RefSeq" id="WP_115792589.1">
    <property type="nucleotide sequence ID" value="NZ_QSLN01000006.1"/>
</dbReference>
<proteinExistence type="predicted"/>
<dbReference type="Proteomes" id="UP000256329">
    <property type="component" value="Unassembled WGS sequence"/>
</dbReference>
<organism evidence="1 2">
    <name type="scientific">Ammonifex thiophilus</name>
    <dbReference type="NCBI Taxonomy" id="444093"/>
    <lineage>
        <taxon>Bacteria</taxon>
        <taxon>Bacillati</taxon>
        <taxon>Bacillota</taxon>
        <taxon>Clostridia</taxon>
        <taxon>Thermoanaerobacterales</taxon>
        <taxon>Thermoanaerobacteraceae</taxon>
        <taxon>Ammonifex</taxon>
    </lineage>
</organism>
<dbReference type="Pfam" id="PF10923">
    <property type="entry name" value="BrxC_BrxD"/>
    <property type="match status" value="1"/>
</dbReference>